<dbReference type="SUPFAM" id="SSF55729">
    <property type="entry name" value="Acyl-CoA N-acyltransferases (Nat)"/>
    <property type="match status" value="1"/>
</dbReference>
<comment type="caution">
    <text evidence="3">The sequence shown here is derived from an EMBL/GenBank/DDBJ whole genome shotgun (WGS) entry which is preliminary data.</text>
</comment>
<dbReference type="CDD" id="cd04301">
    <property type="entry name" value="NAT_SF"/>
    <property type="match status" value="1"/>
</dbReference>
<reference evidence="3" key="1">
    <citation type="submission" date="2021-02" db="EMBL/GenBank/DDBJ databases">
        <title>Comparative genomics reveals that relaxation of natural selection precedes convergent phenotypic evolution of cavefish.</title>
        <authorList>
            <person name="Peng Z."/>
        </authorList>
    </citation>
    <scope>NUCLEOTIDE SEQUENCE</scope>
    <source>
        <tissue evidence="3">Muscle</tissue>
    </source>
</reference>
<dbReference type="Pfam" id="PF08445">
    <property type="entry name" value="FR47"/>
    <property type="match status" value="1"/>
</dbReference>
<dbReference type="InterPro" id="IPR010313">
    <property type="entry name" value="Glycine_N-acyltransferase"/>
</dbReference>
<evidence type="ECO:0000313" key="3">
    <source>
        <dbReference type="EMBL" id="KAI7789730.1"/>
    </source>
</evidence>
<dbReference type="OrthoDB" id="61870at2759"/>
<evidence type="ECO:0000313" key="4">
    <source>
        <dbReference type="Proteomes" id="UP001059041"/>
    </source>
</evidence>
<dbReference type="PANTHER" id="PTHR15298">
    <property type="entry name" value="L-COA N-ACYLTRANSFERASE-RELATED"/>
    <property type="match status" value="1"/>
</dbReference>
<dbReference type="InterPro" id="IPR015938">
    <property type="entry name" value="Glycine_N-acyltransferase_N"/>
</dbReference>
<dbReference type="Pfam" id="PF06021">
    <property type="entry name" value="Gly_acyl_tr_N"/>
    <property type="match status" value="1"/>
</dbReference>
<dbReference type="InterPro" id="IPR013653">
    <property type="entry name" value="GCN5-like_dom"/>
</dbReference>
<evidence type="ECO:0000259" key="2">
    <source>
        <dbReference type="PROSITE" id="PS51186"/>
    </source>
</evidence>
<dbReference type="Proteomes" id="UP001059041">
    <property type="component" value="Unassembled WGS sequence"/>
</dbReference>
<dbReference type="PROSITE" id="PS51186">
    <property type="entry name" value="GNAT"/>
    <property type="match status" value="1"/>
</dbReference>
<dbReference type="GO" id="GO:0047961">
    <property type="term" value="F:glycine N-acyltransferase activity"/>
    <property type="evidence" value="ECO:0007669"/>
    <property type="project" value="InterPro"/>
</dbReference>
<dbReference type="AlphaFoldDB" id="A0A9W7T250"/>
<dbReference type="InterPro" id="IPR016181">
    <property type="entry name" value="Acyl_CoA_acyltransferase"/>
</dbReference>
<proteinExistence type="inferred from homology"/>
<organism evidence="3 4">
    <name type="scientific">Triplophysa rosa</name>
    <name type="common">Cave loach</name>
    <dbReference type="NCBI Taxonomy" id="992332"/>
    <lineage>
        <taxon>Eukaryota</taxon>
        <taxon>Metazoa</taxon>
        <taxon>Chordata</taxon>
        <taxon>Craniata</taxon>
        <taxon>Vertebrata</taxon>
        <taxon>Euteleostomi</taxon>
        <taxon>Actinopterygii</taxon>
        <taxon>Neopterygii</taxon>
        <taxon>Teleostei</taxon>
        <taxon>Ostariophysi</taxon>
        <taxon>Cypriniformes</taxon>
        <taxon>Nemacheilidae</taxon>
        <taxon>Triplophysa</taxon>
    </lineage>
</organism>
<dbReference type="PANTHER" id="PTHR15298:SF19">
    <property type="entry name" value="GLYCINE N-ACYLTRANSFERASE-LIKE PROTEIN"/>
    <property type="match status" value="1"/>
</dbReference>
<keyword evidence="1" id="KW-0012">Acyltransferase</keyword>
<comment type="similarity">
    <text evidence="1">Belongs to the glycine N-acyltransferase family.</text>
</comment>
<feature type="domain" description="N-acetyltransferase" evidence="2">
    <location>
        <begin position="149"/>
        <end position="281"/>
    </location>
</feature>
<accession>A0A9W7T250</accession>
<protein>
    <recommendedName>
        <fullName evidence="1">Glycine N-acyltransferase-like protein</fullName>
        <ecNumber evidence="1">2.3.1.-</ecNumber>
    </recommendedName>
</protein>
<name>A0A9W7T250_TRIRA</name>
<dbReference type="GO" id="GO:0005739">
    <property type="term" value="C:mitochondrion"/>
    <property type="evidence" value="ECO:0007669"/>
    <property type="project" value="InterPro"/>
</dbReference>
<evidence type="ECO:0000256" key="1">
    <source>
        <dbReference type="RuleBase" id="RU368002"/>
    </source>
</evidence>
<dbReference type="EMBL" id="JAFHDT010000366">
    <property type="protein sequence ID" value="KAI7789730.1"/>
    <property type="molecule type" value="Genomic_DNA"/>
</dbReference>
<keyword evidence="1" id="KW-0808">Transferase</keyword>
<dbReference type="InterPro" id="IPR000182">
    <property type="entry name" value="GNAT_dom"/>
</dbReference>
<dbReference type="Gene3D" id="3.40.630.30">
    <property type="match status" value="1"/>
</dbReference>
<sequence>MVLLGREELTEAESVLKQLFPESIKVYGCVFNINRGTPHNLEIVADKWPDFSVIICKPKVKGVKDREGDFNMYSIYSKSKDALKDLLKTPGVIHTDAFTLLAGVDIRHLAAVQEFADEHGIPWKVQCVMNVLMLQDTSRLYFKESYAGLRFPAVSTAHAHLVNSTWKYGGDANSYNSVLNYITHNPSLCVVEEDGSEPVSWLLLYQHCALGLLYTLPQHRRKGYATLLVSIMSQNLLERGYPVYCFVEKENEPSHKLFTSLGFKHSSDYRSVWFELNKREET</sequence>
<dbReference type="EC" id="2.3.1.-" evidence="1"/>
<keyword evidence="4" id="KW-1185">Reference proteome</keyword>
<gene>
    <name evidence="3" type="ORF">IRJ41_007192</name>
</gene>